<dbReference type="OrthoDB" id="7355596at2"/>
<dbReference type="Pfam" id="PF22544">
    <property type="entry name" value="HYDIN_VesB_CFA65-like_Ig"/>
    <property type="match status" value="1"/>
</dbReference>
<keyword evidence="4" id="KW-0732">Signal</keyword>
<evidence type="ECO:0000256" key="7">
    <source>
        <dbReference type="ARBA" id="ARBA00023180"/>
    </source>
</evidence>
<dbReference type="PANTHER" id="PTHR45739">
    <property type="entry name" value="MATRIX PROTEIN, PUTATIVE-RELATED"/>
    <property type="match status" value="1"/>
</dbReference>
<evidence type="ECO:0000256" key="3">
    <source>
        <dbReference type="ARBA" id="ARBA00022490"/>
    </source>
</evidence>
<keyword evidence="8" id="KW-0966">Cell projection</keyword>
<dbReference type="PROSITE" id="PS51854">
    <property type="entry name" value="CSPG"/>
    <property type="match status" value="1"/>
</dbReference>
<keyword evidence="7" id="KW-0325">Glycoprotein</keyword>
<dbReference type="Pfam" id="PF00353">
    <property type="entry name" value="HemolysinCabind"/>
    <property type="match status" value="7"/>
</dbReference>
<dbReference type="EMBL" id="FWYD01000017">
    <property type="protein sequence ID" value="SMC99982.1"/>
    <property type="molecule type" value="Genomic_DNA"/>
</dbReference>
<feature type="domain" description="HYDIN/VesB/CFA65-like Ig-like" evidence="10">
    <location>
        <begin position="594"/>
        <end position="667"/>
    </location>
</feature>
<dbReference type="SUPFAM" id="SSF51120">
    <property type="entry name" value="beta-Roll"/>
    <property type="match status" value="4"/>
</dbReference>
<dbReference type="InterPro" id="IPR013783">
    <property type="entry name" value="Ig-like_fold"/>
</dbReference>
<evidence type="ECO:0000256" key="1">
    <source>
        <dbReference type="ARBA" id="ARBA00004138"/>
    </source>
</evidence>
<dbReference type="InterPro" id="IPR038081">
    <property type="entry name" value="CalX-like_sf"/>
</dbReference>
<dbReference type="InterPro" id="IPR053879">
    <property type="entry name" value="HYDIN_VesB_CFA65-like_Ig"/>
</dbReference>
<evidence type="ECO:0000256" key="2">
    <source>
        <dbReference type="ARBA" id="ARBA00004496"/>
    </source>
</evidence>
<protein>
    <recommendedName>
        <fullName evidence="10">HYDIN/VesB/CFA65-like Ig-like domain-containing protein</fullName>
    </recommendedName>
</protein>
<dbReference type="Gene3D" id="2.60.40.2030">
    <property type="match status" value="1"/>
</dbReference>
<dbReference type="InterPro" id="IPR051561">
    <property type="entry name" value="FRAS1_ECM"/>
</dbReference>
<accession>A0A1W2DSJ0</accession>
<dbReference type="RefSeq" id="WP_084353951.1">
    <property type="nucleotide sequence ID" value="NZ_FWYD01000017.1"/>
</dbReference>
<dbReference type="PANTHER" id="PTHR45739:SF8">
    <property type="entry name" value="FRAS1-RELATED EXTRACELLULAR MATRIX PROTEIN 1"/>
    <property type="match status" value="1"/>
</dbReference>
<dbReference type="InterPro" id="IPR001343">
    <property type="entry name" value="Hemolysn_Ca-bd"/>
</dbReference>
<keyword evidence="3" id="KW-0963">Cytoplasm</keyword>
<evidence type="ECO:0000256" key="4">
    <source>
        <dbReference type="ARBA" id="ARBA00022729"/>
    </source>
</evidence>
<keyword evidence="5" id="KW-0677">Repeat</keyword>
<keyword evidence="6" id="KW-0969">Cilium</keyword>
<keyword evidence="12" id="KW-1185">Reference proteome</keyword>
<dbReference type="InterPro" id="IPR011049">
    <property type="entry name" value="Serralysin-like_metalloprot_C"/>
</dbReference>
<name>A0A1W2DSJ0_9RHOB</name>
<evidence type="ECO:0000313" key="11">
    <source>
        <dbReference type="EMBL" id="SMC99982.1"/>
    </source>
</evidence>
<organism evidence="11 12">
    <name type="scientific">Primorskyibacter flagellatus</name>
    <dbReference type="NCBI Taxonomy" id="1387277"/>
    <lineage>
        <taxon>Bacteria</taxon>
        <taxon>Pseudomonadati</taxon>
        <taxon>Pseudomonadota</taxon>
        <taxon>Alphaproteobacteria</taxon>
        <taxon>Rhodobacterales</taxon>
        <taxon>Roseobacteraceae</taxon>
        <taxon>Primorskyibacter</taxon>
    </lineage>
</organism>
<dbReference type="GO" id="GO:0005737">
    <property type="term" value="C:cytoplasm"/>
    <property type="evidence" value="ECO:0007669"/>
    <property type="project" value="UniProtKB-SubCell"/>
</dbReference>
<evidence type="ECO:0000256" key="8">
    <source>
        <dbReference type="ARBA" id="ARBA00023273"/>
    </source>
</evidence>
<dbReference type="SUPFAM" id="SSF141072">
    <property type="entry name" value="CalX-like"/>
    <property type="match status" value="1"/>
</dbReference>
<proteinExistence type="predicted"/>
<dbReference type="STRING" id="1387277.SAMN06295998_11724"/>
<evidence type="ECO:0000256" key="6">
    <source>
        <dbReference type="ARBA" id="ARBA00023069"/>
    </source>
</evidence>
<feature type="region of interest" description="Disordered" evidence="9">
    <location>
        <begin position="1483"/>
        <end position="1502"/>
    </location>
</feature>
<dbReference type="GO" id="GO:0009653">
    <property type="term" value="P:anatomical structure morphogenesis"/>
    <property type="evidence" value="ECO:0007669"/>
    <property type="project" value="TreeGrafter"/>
</dbReference>
<dbReference type="InterPro" id="IPR039005">
    <property type="entry name" value="CSPG_rpt"/>
</dbReference>
<evidence type="ECO:0000259" key="10">
    <source>
        <dbReference type="Pfam" id="PF22544"/>
    </source>
</evidence>
<dbReference type="Pfam" id="PF16184">
    <property type="entry name" value="Cadherin_3"/>
    <property type="match status" value="1"/>
</dbReference>
<dbReference type="PRINTS" id="PR00313">
    <property type="entry name" value="CABNDNGRPT"/>
</dbReference>
<dbReference type="GO" id="GO:0005509">
    <property type="term" value="F:calcium ion binding"/>
    <property type="evidence" value="ECO:0007669"/>
    <property type="project" value="InterPro"/>
</dbReference>
<dbReference type="Gene3D" id="2.60.40.10">
    <property type="entry name" value="Immunoglobulins"/>
    <property type="match status" value="2"/>
</dbReference>
<evidence type="ECO:0000256" key="9">
    <source>
        <dbReference type="SAM" id="MobiDB-lite"/>
    </source>
</evidence>
<dbReference type="NCBIfam" id="NF012200">
    <property type="entry name" value="choice_anch_D"/>
    <property type="match status" value="2"/>
</dbReference>
<evidence type="ECO:0000313" key="12">
    <source>
        <dbReference type="Proteomes" id="UP000192330"/>
    </source>
</evidence>
<gene>
    <name evidence="11" type="ORF">SAMN06295998_11724</name>
</gene>
<dbReference type="Gene3D" id="2.150.10.10">
    <property type="entry name" value="Serralysin-like metalloprotease, C-terminal"/>
    <property type="match status" value="5"/>
</dbReference>
<dbReference type="Proteomes" id="UP000192330">
    <property type="component" value="Unassembled WGS sequence"/>
</dbReference>
<sequence>MTTLSAGDIAFIGYTGESVLSSLDDSFAFVLLRDVDASTVINITDSEYQAGVLRGDEGNIRWVSGTALTAGTVVSIAANANANTISASVGSASFDSNGGFFLNSFSSSTAGDQLIAFQGNAGAGETPIAALNTRPSGWDLAATGSDSQLPPGLTDGVDALHFIDTGVVDEFDNGYYNGPTSGTAEFLLAAINTASNWVGQNTAYPTSPFVTAFSISADLPPQEIAILGGANEIVDGDSTPTIVDGTVFGAVEVTGGNTSRSYSVANQGGDPLNVSSIQITGAHASDFSVTTSPVGAIAGSSSALLTVQFNPSAGGARTATITVSSDDADEPSYSFDVYASGANPGSATTLAAGDIAFVGYNADQPDAFAFVLMTDVTAGTTIKFTDGGWTGTTFRSTEGAVQWTAPSDLSAGTVITYDDASENGGLDFSEADTGFFTGSFDIGTSGDQIIAYQGTANVAGNASTNIAAIHFDSDTFDNVYVDGTGASLLPTGLVDGDTAISFGNGASEFDSGVWTPSAQATEDLLRQSINNDSNWTGSDTPQTLPAGPYVPTGGPVAPEIDVLGNAVPIALGDSTPSWDDATIFSPVGVDDGGVTATYTIRNTGSGTLNIASVAVSGADAAQFSITSAPASSVAAGASTTVTVTFDPSAAGRQDATITVNSDDADESAYSFDISGTGIAAGGGTALSAGGAAIIGYNSTGADNFAFVLLNDVIAGTELRFTDGGWTGTTFRSGEGAGRWIAPTDLSAGTVITYDDLLTNGGEDFFPVLNAYFSGSFGPSSAGDQIMLYQGVADISGAAVSNVFALHFDASNFDTIYADTTGNSLVPTGLIDGVNAISLGENPVVSIPEYENGVYTGPTNLSFPALLLAISDETNWTLSHTVAQTLPLGPLGDTAPTVDVNTGLAVSEEASVTLTTAMLLATDAEGDTLTYTVTSLPAAGTLTLSGTPLAANDTFTQQDIIDGNVAWADGGAGILSTYDIVLSLSDGSNVQAVTVNVAVTLTDDAPQLAGLTPDLSVAEDTVVDLDLSQLDYSDEEDAINTLTIDAATGTFQSVADGAGLGVTEVLVDANTVTLSGTQAAINDYLNVAGNIQYLGQSDLSGDDADALSFAGFDGVNTTPLGSVAIDIVNDPELTLTIDQSSISENGGTATGTVTRDGATTDALIVTLGTDDPSETSVPATVTILAGNSSATFSVQGVDDAVLDGTQTATLSVSATGYTGDSETLDVTDDDVLTAVDDLFTFADTVTGVVAGLDVFAANPTLIDVFAPLGGVVTQVNGSALGVGADVSLGSGNTVNLGSGGQLTYTINADNEWLPVGDVLTETFTYQLGGLSTATVTLRIEGVDNDDLFTPTSGADTFDGGIGTNSISYAAATAGVVVDLANSANNGGAALGDVLANFQIITGSTYDDVLSGSGGAEVINALSGNDVLQGRGAGDTLNGGDGLDWLSYADSAVGVTVDLGAGTATGGDAAGDSFTGIERVLGSAQSDTLTGSAEGDTLRGGGAGDSIVGGDGRDWADYRGAGGAVQIDLNAGTAAGAAGNDTLATIENLIGTGFADDLTGNSDANVLRGGLGADRLFGMAGADWADYRDSGVAVSVNLATGVATGGTAAGDVFNSIENLLGSDGDDTLTGDTLVNVLRGGAGADVLTGTGEDWLDYRGSDAVTVNLLTATFLGGDAVGDTVSGLPNLLGTAEADSLTGDSNDNIIRGGGGHDTMDGGAGFDWLDYRDASAAVMIDTGTSVAAGWATGDSFTGFEGVIGSDFADNLTGSNSAAVDEVFRGGLGADTLDGGLGIDWLDYRGGAGPVSVSLDAGAGTDGDAAGDVVSGFENLIGTGFGDMLEGDGNANLIRGGDGADEINGLGGDDTLMGQDGDDTFIFGAGSDDIYGGAGTDILDVSGRNSADFTIVTNSATHVTMTDLTFGDVDELYYVESIVFADTTLLI</sequence>
<evidence type="ECO:0000256" key="5">
    <source>
        <dbReference type="ARBA" id="ARBA00022737"/>
    </source>
</evidence>
<reference evidence="11 12" key="1">
    <citation type="submission" date="2017-04" db="EMBL/GenBank/DDBJ databases">
        <authorList>
            <person name="Afonso C.L."/>
            <person name="Miller P.J."/>
            <person name="Scott M.A."/>
            <person name="Spackman E."/>
            <person name="Goraichik I."/>
            <person name="Dimitrov K.M."/>
            <person name="Suarez D.L."/>
            <person name="Swayne D.E."/>
        </authorList>
    </citation>
    <scope>NUCLEOTIDE SEQUENCE [LARGE SCALE GENOMIC DNA]</scope>
    <source>
        <strain evidence="11 12">CGMCC 1.12644</strain>
    </source>
</reference>
<comment type="subcellular location">
    <subcellularLocation>
        <location evidence="1">Cell projection</location>
        <location evidence="1">Cilium</location>
    </subcellularLocation>
    <subcellularLocation>
        <location evidence="2">Cytoplasm</location>
    </subcellularLocation>
</comment>